<dbReference type="GO" id="GO:0009102">
    <property type="term" value="P:biotin biosynthetic process"/>
    <property type="evidence" value="ECO:0007669"/>
    <property type="project" value="UniProtKB-UniRule"/>
</dbReference>
<dbReference type="NCBIfam" id="TIGR02072">
    <property type="entry name" value="BioC"/>
    <property type="match status" value="1"/>
</dbReference>
<name>A0A2K9E1L7_9FIRM</name>
<comment type="catalytic activity">
    <reaction evidence="5">
        <text>malonyl-[ACP] + S-adenosyl-L-methionine = malonyl-[ACP] methyl ester + S-adenosyl-L-homocysteine</text>
        <dbReference type="Rhea" id="RHEA:17105"/>
        <dbReference type="Rhea" id="RHEA-COMP:9623"/>
        <dbReference type="Rhea" id="RHEA-COMP:9954"/>
        <dbReference type="ChEBI" id="CHEBI:57856"/>
        <dbReference type="ChEBI" id="CHEBI:59789"/>
        <dbReference type="ChEBI" id="CHEBI:78449"/>
        <dbReference type="ChEBI" id="CHEBI:78845"/>
        <dbReference type="EC" id="2.1.1.197"/>
    </reaction>
</comment>
<dbReference type="InterPro" id="IPR011814">
    <property type="entry name" value="BioC"/>
</dbReference>
<dbReference type="GO" id="GO:0010340">
    <property type="term" value="F:carboxyl-O-methyltransferase activity"/>
    <property type="evidence" value="ECO:0007669"/>
    <property type="project" value="UniProtKB-UniRule"/>
</dbReference>
<dbReference type="Proteomes" id="UP000239720">
    <property type="component" value="Unassembled WGS sequence"/>
</dbReference>
<gene>
    <name evidence="5 7" type="primary">bioC</name>
    <name evidence="8" type="ORF">B9R14_12865</name>
    <name evidence="7" type="ORF">HVS_08730</name>
</gene>
<feature type="domain" description="Methyltransferase" evidence="6">
    <location>
        <begin position="46"/>
        <end position="137"/>
    </location>
</feature>
<keyword evidence="9" id="KW-1185">Reference proteome</keyword>
<keyword evidence="4 5" id="KW-0093">Biotin biosynthesis</keyword>
<dbReference type="InterPro" id="IPR041698">
    <property type="entry name" value="Methyltransf_25"/>
</dbReference>
<dbReference type="EC" id="2.1.1.197" evidence="5"/>
<organism evidence="7 9">
    <name type="scientific">Acetivibrio saccincola</name>
    <dbReference type="NCBI Taxonomy" id="1677857"/>
    <lineage>
        <taxon>Bacteria</taxon>
        <taxon>Bacillati</taxon>
        <taxon>Bacillota</taxon>
        <taxon>Clostridia</taxon>
        <taxon>Eubacteriales</taxon>
        <taxon>Oscillospiraceae</taxon>
        <taxon>Acetivibrio</taxon>
    </lineage>
</organism>
<evidence type="ECO:0000259" key="6">
    <source>
        <dbReference type="Pfam" id="PF13649"/>
    </source>
</evidence>
<reference evidence="8 10" key="2">
    <citation type="journal article" date="2018" name="Syst. Appl. Microbiol.">
        <title>Characterization and high-quality draft genome sequence of Herbivorax saccincola A7, an anaerobic, alkaliphilic, thermophilic, cellulolytic, and xylanolytic bacterium.</title>
        <authorList>
            <person name="Aikawa S."/>
            <person name="Baramee S."/>
            <person name="Sermsathanaswadi J."/>
            <person name="Thianheng P."/>
            <person name="Tachaapaikoon C."/>
            <person name="Shikata A."/>
            <person name="Waeonukul R."/>
            <person name="Pason P."/>
            <person name="Ratanakhanokchai K."/>
            <person name="Kosugi A."/>
        </authorList>
    </citation>
    <scope>NUCLEOTIDE SEQUENCE [LARGE SCALE GENOMIC DNA]</scope>
    <source>
        <strain evidence="8 10">A7</strain>
    </source>
</reference>
<protein>
    <recommendedName>
        <fullName evidence="5">Malonyl-[acyl-carrier protein] O-methyltransferase</fullName>
        <shortName evidence="5">Malonyl-ACP O-methyltransferase</shortName>
        <ecNumber evidence="5">2.1.1.197</ecNumber>
    </recommendedName>
    <alternativeName>
        <fullName evidence="5">Biotin synthesis protein BioC</fullName>
    </alternativeName>
</protein>
<evidence type="ECO:0000313" key="9">
    <source>
        <dbReference type="Proteomes" id="UP000233534"/>
    </source>
</evidence>
<accession>A0A2K9E1L7</accession>
<dbReference type="EMBL" id="NEMB01000003">
    <property type="protein sequence ID" value="PQQ67551.1"/>
    <property type="molecule type" value="Genomic_DNA"/>
</dbReference>
<dbReference type="HAMAP" id="MF_00835">
    <property type="entry name" value="BioC"/>
    <property type="match status" value="1"/>
</dbReference>
<comment type="pathway">
    <text evidence="5">Cofactor biosynthesis; biotin biosynthesis.</text>
</comment>
<dbReference type="EMBL" id="CP025197">
    <property type="protein sequence ID" value="AUG57652.1"/>
    <property type="molecule type" value="Genomic_DNA"/>
</dbReference>
<dbReference type="Gene3D" id="3.40.50.150">
    <property type="entry name" value="Vaccinia Virus protein VP39"/>
    <property type="match status" value="1"/>
</dbReference>
<keyword evidence="3 5" id="KW-0949">S-adenosyl-L-methionine</keyword>
<dbReference type="OrthoDB" id="9774345at2"/>
<dbReference type="UniPathway" id="UPA00078"/>
<evidence type="ECO:0000256" key="2">
    <source>
        <dbReference type="ARBA" id="ARBA00022679"/>
    </source>
</evidence>
<dbReference type="CDD" id="cd02440">
    <property type="entry name" value="AdoMet_MTases"/>
    <property type="match status" value="1"/>
</dbReference>
<sequence length="269" mass="31153">MIDKEKLKRRFSRNANQYDKYAKVQKKMGDVLIEKIKSTKCRYKNILEIGCGTGYVTTALFELFKDSNITAVDIAPGMINHVKSKLLDKRVEFICADAEEMDFDKKYDLIISNATFQWFNNLENTLKKLADTLAPGGFMCFSTFGKNTFTELKKCYQKASVYFGIKDTIYSSQPFLSLEDYKKICSSIFNEKFTLSFMETYEYEYFNCCKDFLYSIKKIGANNSQKNIIKVPLDFIDKVIDIYDKDFKKDGKVAATYHSLFVFISKNAV</sequence>
<comment type="similarity">
    <text evidence="5">Belongs to the methyltransferase superfamily.</text>
</comment>
<comment type="function">
    <text evidence="5">Converts the free carboxyl group of a malonyl-thioester to its methyl ester by transfer of a methyl group from S-adenosyl-L-methionine (SAM). It allows to synthesize pimeloyl-ACP via the fatty acid synthetic pathway.</text>
</comment>
<dbReference type="Proteomes" id="UP000233534">
    <property type="component" value="Chromosome"/>
</dbReference>
<dbReference type="GO" id="GO:0032259">
    <property type="term" value="P:methylation"/>
    <property type="evidence" value="ECO:0007669"/>
    <property type="project" value="UniProtKB-KW"/>
</dbReference>
<evidence type="ECO:0000256" key="3">
    <source>
        <dbReference type="ARBA" id="ARBA00022691"/>
    </source>
</evidence>
<evidence type="ECO:0000313" key="8">
    <source>
        <dbReference type="EMBL" id="PQQ67551.1"/>
    </source>
</evidence>
<evidence type="ECO:0000313" key="10">
    <source>
        <dbReference type="Proteomes" id="UP000239720"/>
    </source>
</evidence>
<proteinExistence type="inferred from homology"/>
<evidence type="ECO:0000256" key="1">
    <source>
        <dbReference type="ARBA" id="ARBA00022603"/>
    </source>
</evidence>
<keyword evidence="2 5" id="KW-0808">Transferase</keyword>
<evidence type="ECO:0000313" key="7">
    <source>
        <dbReference type="EMBL" id="AUG57652.1"/>
    </source>
</evidence>
<dbReference type="RefSeq" id="WP_101301254.1">
    <property type="nucleotide sequence ID" value="NZ_CP025197.1"/>
</dbReference>
<dbReference type="SUPFAM" id="SSF53335">
    <property type="entry name" value="S-adenosyl-L-methionine-dependent methyltransferases"/>
    <property type="match status" value="1"/>
</dbReference>
<dbReference type="InterPro" id="IPR029063">
    <property type="entry name" value="SAM-dependent_MTases_sf"/>
</dbReference>
<dbReference type="PANTHER" id="PTHR43861">
    <property type="entry name" value="TRANS-ACONITATE 2-METHYLTRANSFERASE-RELATED"/>
    <property type="match status" value="1"/>
</dbReference>
<reference evidence="7 9" key="1">
    <citation type="submission" date="2017-12" db="EMBL/GenBank/DDBJ databases">
        <title>Complete genome sequence of Herbivorax saccincola GGR1, a novel Cellulosome-producing hydrolytic bacterium in a thermophilic biogas plant, established by Illumina and Nanopore MinION sequencing.</title>
        <authorList>
            <person name="Pechtl A."/>
            <person name="Ruckert C."/>
            <person name="Koeck D.E."/>
            <person name="Maus I."/>
            <person name="Winkler A."/>
            <person name="Kalinowski J."/>
            <person name="Puhler A."/>
            <person name="Schwarz W.W."/>
            <person name="Zverlov V.V."/>
            <person name="Schluter A."/>
            <person name="Liebl W."/>
        </authorList>
    </citation>
    <scope>NUCLEOTIDE SEQUENCE [LARGE SCALE GENOMIC DNA]</scope>
    <source>
        <strain evidence="7">GGR1</strain>
        <strain evidence="9">SR1</strain>
    </source>
</reference>
<evidence type="ECO:0000256" key="5">
    <source>
        <dbReference type="HAMAP-Rule" id="MF_00835"/>
    </source>
</evidence>
<evidence type="ECO:0000256" key="4">
    <source>
        <dbReference type="ARBA" id="ARBA00022756"/>
    </source>
</evidence>
<keyword evidence="1 5" id="KW-0489">Methyltransferase</keyword>
<dbReference type="Pfam" id="PF13649">
    <property type="entry name" value="Methyltransf_25"/>
    <property type="match status" value="1"/>
</dbReference>
<dbReference type="AlphaFoldDB" id="A0A2K9E1L7"/>
<dbReference type="GO" id="GO:0102130">
    <property type="term" value="F:malonyl-CoA methyltransferase activity"/>
    <property type="evidence" value="ECO:0007669"/>
    <property type="project" value="UniProtKB-EC"/>
</dbReference>
<dbReference type="KEGG" id="hsc:HVS_08730"/>